<evidence type="ECO:0000256" key="7">
    <source>
        <dbReference type="ARBA" id="ARBA00023136"/>
    </source>
</evidence>
<evidence type="ECO:0000256" key="15">
    <source>
        <dbReference type="PIRSR" id="PIRSR637359-2"/>
    </source>
</evidence>
<keyword evidence="8 16" id="KW-1015">Disulfide bond</keyword>
<dbReference type="AlphaFoldDB" id="A0A0L8IA84"/>
<evidence type="ECO:0000256" key="10">
    <source>
        <dbReference type="ARBA" id="ARBA00052516"/>
    </source>
</evidence>
<feature type="binding site" evidence="15">
    <location>
        <position position="177"/>
    </location>
    <ligand>
        <name>3'-phosphoadenylyl sulfate</name>
        <dbReference type="ChEBI" id="CHEBI:58339"/>
    </ligand>
</feature>
<dbReference type="EC" id="2.8.2.23" evidence="11"/>
<keyword evidence="6" id="KW-0333">Golgi apparatus</keyword>
<feature type="active site" description="For sulfotransferase activity" evidence="14">
    <location>
        <position position="86"/>
    </location>
</feature>
<evidence type="ECO:0000256" key="17">
    <source>
        <dbReference type="SAM" id="Phobius"/>
    </source>
</evidence>
<keyword evidence="7 17" id="KW-0472">Membrane</keyword>
<protein>
    <recommendedName>
        <fullName evidence="12">Heparan sulfate glucosamine 3-O-sulfotransferase 5</fullName>
        <ecNumber evidence="11">2.8.2.23</ecNumber>
    </recommendedName>
    <alternativeName>
        <fullName evidence="13">Heparan sulfate D-glucosaminyl 3-O-sulfotransferase 5</fullName>
    </alternativeName>
</protein>
<evidence type="ECO:0000256" key="16">
    <source>
        <dbReference type="PIRSR" id="PIRSR637359-3"/>
    </source>
</evidence>
<dbReference type="SUPFAM" id="SSF52540">
    <property type="entry name" value="P-loop containing nucleoside triphosphate hydrolases"/>
    <property type="match status" value="1"/>
</dbReference>
<evidence type="ECO:0000256" key="2">
    <source>
        <dbReference type="ARBA" id="ARBA00022679"/>
    </source>
</evidence>
<feature type="disulfide bond" evidence="16">
    <location>
        <begin position="280"/>
        <end position="289"/>
    </location>
</feature>
<keyword evidence="2" id="KW-0808">Transferase</keyword>
<evidence type="ECO:0000256" key="14">
    <source>
        <dbReference type="PIRSR" id="PIRSR637359-1"/>
    </source>
</evidence>
<evidence type="ECO:0000256" key="5">
    <source>
        <dbReference type="ARBA" id="ARBA00022989"/>
    </source>
</evidence>
<evidence type="ECO:0000256" key="13">
    <source>
        <dbReference type="ARBA" id="ARBA00077477"/>
    </source>
</evidence>
<feature type="binding site" evidence="15">
    <location>
        <position position="279"/>
    </location>
    <ligand>
        <name>3'-phosphoadenylyl sulfate</name>
        <dbReference type="ChEBI" id="CHEBI:58339"/>
    </ligand>
</feature>
<dbReference type="OrthoDB" id="411451at2759"/>
<dbReference type="KEGG" id="obi:106877481"/>
<comment type="catalytic activity">
    <reaction evidence="10">
        <text>alpha-D-glucosaminyl-[heparan sulfate](n) + 3'-phosphoadenylyl sulfate = 3-sulfo-alpha-D-glucosaminyl-[heparan sulfate](n) + adenosine 3',5'-bisphosphate + H(+)</text>
        <dbReference type="Rhea" id="RHEA:15461"/>
        <dbReference type="Rhea" id="RHEA-COMP:9830"/>
        <dbReference type="Rhea" id="RHEA-COMP:9831"/>
        <dbReference type="ChEBI" id="CHEBI:15378"/>
        <dbReference type="ChEBI" id="CHEBI:58339"/>
        <dbReference type="ChEBI" id="CHEBI:58343"/>
        <dbReference type="ChEBI" id="CHEBI:58388"/>
        <dbReference type="ChEBI" id="CHEBI:70975"/>
        <dbReference type="EC" id="2.8.2.23"/>
    </reaction>
</comment>
<dbReference type="FunFam" id="3.40.50.300:FF:000603">
    <property type="entry name" value="Sulfotransferase"/>
    <property type="match status" value="1"/>
</dbReference>
<evidence type="ECO:0000256" key="9">
    <source>
        <dbReference type="ARBA" id="ARBA00023180"/>
    </source>
</evidence>
<dbReference type="InterPro" id="IPR000863">
    <property type="entry name" value="Sulfotransferase_dom"/>
</dbReference>
<keyword evidence="9" id="KW-0325">Glycoprotein</keyword>
<dbReference type="Pfam" id="PF00685">
    <property type="entry name" value="Sulfotransfer_1"/>
    <property type="match status" value="1"/>
</dbReference>
<keyword evidence="3 17" id="KW-0812">Transmembrane</keyword>
<proteinExistence type="predicted"/>
<feature type="domain" description="Sulfotransferase" evidence="18">
    <location>
        <begin position="78"/>
        <end position="314"/>
    </location>
</feature>
<evidence type="ECO:0000256" key="8">
    <source>
        <dbReference type="ARBA" id="ARBA00023157"/>
    </source>
</evidence>
<evidence type="ECO:0000256" key="11">
    <source>
        <dbReference type="ARBA" id="ARBA00066719"/>
    </source>
</evidence>
<evidence type="ECO:0000259" key="18">
    <source>
        <dbReference type="Pfam" id="PF00685"/>
    </source>
</evidence>
<dbReference type="InterPro" id="IPR027417">
    <property type="entry name" value="P-loop_NTPase"/>
</dbReference>
<dbReference type="PANTHER" id="PTHR10605:SF65">
    <property type="entry name" value="GH20068P"/>
    <property type="match status" value="1"/>
</dbReference>
<dbReference type="Gene3D" id="3.40.50.300">
    <property type="entry name" value="P-loop containing nucleotide triphosphate hydrolases"/>
    <property type="match status" value="1"/>
</dbReference>
<dbReference type="GO" id="GO:0000139">
    <property type="term" value="C:Golgi membrane"/>
    <property type="evidence" value="ECO:0007669"/>
    <property type="project" value="UniProtKB-SubCell"/>
</dbReference>
<evidence type="ECO:0000256" key="6">
    <source>
        <dbReference type="ARBA" id="ARBA00023034"/>
    </source>
</evidence>
<evidence type="ECO:0000256" key="12">
    <source>
        <dbReference type="ARBA" id="ARBA00071906"/>
    </source>
</evidence>
<keyword evidence="5 17" id="KW-1133">Transmembrane helix</keyword>
<sequence length="347" mass="41604">MFKMAPPRNLRYWVCLFILAIQYFFMSLIFNQRGIMNILPTRTNPLGHSFPQSIYRRLLQEQSERKNHSGNLLQRNPNCIIIGVRKCGTRALLEFLSIHPNIQISKSEMHFFNKEHNYKKGLEWYRKEMPYTYEDEITIEKTPAYFITKKVPERIYKMNQTIKLLIIFRDPTIRVVSDYTQVCHNRMAENKTCFQFKDLVMNPMISKVDTDYRAVDTSIYCKHLLRWLRLFPIEQMHFVDGDILLHNPLHELRKVETFLNLEHKFTADNFYFNSTRGFYCMRNTTTERCLSSGKGRKHAKVDPHILDNLRTFFQPYNKRLFKMINRKFAWPCCLNETDVTNTYKSDD</sequence>
<feature type="binding site" evidence="15">
    <location>
        <begin position="294"/>
        <end position="298"/>
    </location>
    <ligand>
        <name>3'-phosphoadenylyl sulfate</name>
        <dbReference type="ChEBI" id="CHEBI:58339"/>
    </ligand>
</feature>
<evidence type="ECO:0000313" key="19">
    <source>
        <dbReference type="EMBL" id="KOF98413.1"/>
    </source>
</evidence>
<name>A0A0L8IA84_OCTBM</name>
<feature type="binding site" evidence="15">
    <location>
        <begin position="86"/>
        <end position="90"/>
    </location>
    <ligand>
        <name>3'-phosphoadenylyl sulfate</name>
        <dbReference type="ChEBI" id="CHEBI:58339"/>
    </ligand>
</feature>
<dbReference type="EMBL" id="KQ416152">
    <property type="protein sequence ID" value="KOF98413.1"/>
    <property type="molecule type" value="Genomic_DNA"/>
</dbReference>
<keyword evidence="4" id="KW-0735">Signal-anchor</keyword>
<evidence type="ECO:0000256" key="1">
    <source>
        <dbReference type="ARBA" id="ARBA00004323"/>
    </source>
</evidence>
<evidence type="ECO:0000256" key="4">
    <source>
        <dbReference type="ARBA" id="ARBA00022968"/>
    </source>
</evidence>
<reference evidence="19" key="1">
    <citation type="submission" date="2015-07" db="EMBL/GenBank/DDBJ databases">
        <title>MeaNS - Measles Nucleotide Surveillance Program.</title>
        <authorList>
            <person name="Tran T."/>
            <person name="Druce J."/>
        </authorList>
    </citation>
    <scope>NUCLEOTIDE SEQUENCE</scope>
    <source>
        <strain evidence="19">UCB-OBI-ISO-001</strain>
        <tissue evidence="19">Gonad</tissue>
    </source>
</reference>
<dbReference type="PANTHER" id="PTHR10605">
    <property type="entry name" value="HEPARAN SULFATE SULFOTRANSFERASE"/>
    <property type="match status" value="1"/>
</dbReference>
<feature type="transmembrane region" description="Helical" evidence="17">
    <location>
        <begin position="12"/>
        <end position="30"/>
    </location>
</feature>
<dbReference type="GO" id="GO:0008467">
    <property type="term" value="F:[heparan sulfate]-glucosamine 3-sulfotransferase activity"/>
    <property type="evidence" value="ECO:0007669"/>
    <property type="project" value="UniProtKB-EC"/>
</dbReference>
<feature type="binding site" evidence="15">
    <location>
        <position position="169"/>
    </location>
    <ligand>
        <name>3'-phosphoadenylyl sulfate</name>
        <dbReference type="ChEBI" id="CHEBI:58339"/>
    </ligand>
</feature>
<organism evidence="19">
    <name type="scientific">Octopus bimaculoides</name>
    <name type="common">California two-spotted octopus</name>
    <dbReference type="NCBI Taxonomy" id="37653"/>
    <lineage>
        <taxon>Eukaryota</taxon>
        <taxon>Metazoa</taxon>
        <taxon>Spiralia</taxon>
        <taxon>Lophotrochozoa</taxon>
        <taxon>Mollusca</taxon>
        <taxon>Cephalopoda</taxon>
        <taxon>Coleoidea</taxon>
        <taxon>Octopodiformes</taxon>
        <taxon>Octopoda</taxon>
        <taxon>Incirrata</taxon>
        <taxon>Octopodidae</taxon>
        <taxon>Octopus</taxon>
    </lineage>
</organism>
<accession>A0A0L8IA84</accession>
<gene>
    <name evidence="19" type="ORF">OCBIM_22025370mg</name>
</gene>
<dbReference type="OMA" id="TQIYFNK"/>
<dbReference type="InterPro" id="IPR037359">
    <property type="entry name" value="NST/OST"/>
</dbReference>
<comment type="subcellular location">
    <subcellularLocation>
        <location evidence="1">Golgi apparatus membrane</location>
        <topology evidence="1">Single-pass type II membrane protein</topology>
    </subcellularLocation>
</comment>
<evidence type="ECO:0000256" key="3">
    <source>
        <dbReference type="ARBA" id="ARBA00022692"/>
    </source>
</evidence>